<protein>
    <submittedName>
        <fullName evidence="2">General secretion pathway protein M</fullName>
    </submittedName>
</protein>
<keyword evidence="3" id="KW-1185">Reference proteome</keyword>
<dbReference type="EMBL" id="AFWV01000008">
    <property type="protein sequence ID" value="EGV18013.1"/>
    <property type="molecule type" value="Genomic_DNA"/>
</dbReference>
<dbReference type="Pfam" id="PF10741">
    <property type="entry name" value="T2SSM_b"/>
    <property type="match status" value="1"/>
</dbReference>
<evidence type="ECO:0000256" key="1">
    <source>
        <dbReference type="SAM" id="MobiDB-lite"/>
    </source>
</evidence>
<dbReference type="OrthoDB" id="5767259at2"/>
<dbReference type="STRING" id="768671.ThimaDRAFT_2552"/>
<dbReference type="InterPro" id="IPR034756">
    <property type="entry name" value="T2SSM_b"/>
</dbReference>
<name>F9UCA0_9GAMM</name>
<dbReference type="NCBIfam" id="NF040576">
    <property type="entry name" value="T2SS_GspM_XpsM"/>
    <property type="match status" value="1"/>
</dbReference>
<accession>F9UCA0</accession>
<proteinExistence type="predicted"/>
<dbReference type="RefSeq" id="WP_007193425.1">
    <property type="nucleotide sequence ID" value="NZ_AFWV01000008.1"/>
</dbReference>
<sequence length="205" mass="22505">MKAPSSPKIVCLLAWTLLLSLPLFVIGGLAIAWSSEMGALSARIADSEDQLVRYRRLIRTLPELRAELERVRANESFKAFYFDAPTAALAGAELQRQVQDIVTAASGRLISTQILPGPPDESPPRVRVRTQIQGSTETLLDVLYDIEQARPFLFVDQVSVRSSARPQQPASAPRGRMIRRPPANPAGELTVRLDIFGFTLGGDAR</sequence>
<reference evidence="2 3" key="1">
    <citation type="submission" date="2011-06" db="EMBL/GenBank/DDBJ databases">
        <title>The draft genome of Thiocapsa marina 5811.</title>
        <authorList>
            <consortium name="US DOE Joint Genome Institute (JGI-PGF)"/>
            <person name="Lucas S."/>
            <person name="Han J."/>
            <person name="Cheng J.-F."/>
            <person name="Goodwin L."/>
            <person name="Pitluck S."/>
            <person name="Peters L."/>
            <person name="Land M.L."/>
            <person name="Hauser L."/>
            <person name="Vogl K."/>
            <person name="Liu Z."/>
            <person name="Imhoff J."/>
            <person name="Thiel V."/>
            <person name="Frigaard N.-U."/>
            <person name="Bryant D."/>
            <person name="Woyke T.J."/>
        </authorList>
    </citation>
    <scope>NUCLEOTIDE SEQUENCE [LARGE SCALE GENOMIC DNA]</scope>
    <source>
        <strain evidence="2 3">5811</strain>
    </source>
</reference>
<dbReference type="Proteomes" id="UP000005459">
    <property type="component" value="Unassembled WGS sequence"/>
</dbReference>
<evidence type="ECO:0000313" key="2">
    <source>
        <dbReference type="EMBL" id="EGV18013.1"/>
    </source>
</evidence>
<evidence type="ECO:0000313" key="3">
    <source>
        <dbReference type="Proteomes" id="UP000005459"/>
    </source>
</evidence>
<gene>
    <name evidence="2" type="ORF">ThimaDRAFT_2552</name>
</gene>
<dbReference type="eggNOG" id="ENOG5030CV1">
    <property type="taxonomic scope" value="Bacteria"/>
</dbReference>
<feature type="region of interest" description="Disordered" evidence="1">
    <location>
        <begin position="163"/>
        <end position="185"/>
    </location>
</feature>
<dbReference type="AlphaFoldDB" id="F9UCA0"/>
<organism evidence="2 3">
    <name type="scientific">Thiocapsa marina 5811</name>
    <dbReference type="NCBI Taxonomy" id="768671"/>
    <lineage>
        <taxon>Bacteria</taxon>
        <taxon>Pseudomonadati</taxon>
        <taxon>Pseudomonadota</taxon>
        <taxon>Gammaproteobacteria</taxon>
        <taxon>Chromatiales</taxon>
        <taxon>Chromatiaceae</taxon>
        <taxon>Thiocapsa</taxon>
    </lineage>
</organism>